<dbReference type="Pfam" id="PF16363">
    <property type="entry name" value="GDP_Man_Dehyd"/>
    <property type="match status" value="1"/>
</dbReference>
<sequence>MGKRVLVTGGAGFISSNVVRHLLDHSDHEVISLDALTYAGNLENLADVLSHPRLSFVHGDIRDKGLVAELAAGVDVIVNAAAESHVEKSIREGASEFVTTNVEGTQILLDAIRQTPVERFILISSSEVYGTAEYAPMDEVHPLNPRSPYAATKAGADRLAYSYVATYDLPIAILRPFNNYGPRQHPEKLIPRFITQALSGEPLTIHGEGHASRDWLYVGDDAEAIQAVIEAPLDKIHGAVLNIATGVDISVNDVADAVLDALGKPRDHRVHTAERLGQVDRHIGSTDVTADLLGWRARTSFEEGLERTVAWYRDNEAWWRGILAKDVGAYSS</sequence>
<dbReference type="EMBL" id="CAEZXP010000007">
    <property type="protein sequence ID" value="CAB4706607.1"/>
    <property type="molecule type" value="Genomic_DNA"/>
</dbReference>
<proteinExistence type="predicted"/>
<dbReference type="InterPro" id="IPR016040">
    <property type="entry name" value="NAD(P)-bd_dom"/>
</dbReference>
<gene>
    <name evidence="2" type="ORF">UFOPK2399_01708</name>
</gene>
<reference evidence="2" key="1">
    <citation type="submission" date="2020-05" db="EMBL/GenBank/DDBJ databases">
        <authorList>
            <person name="Chiriac C."/>
            <person name="Salcher M."/>
            <person name="Ghai R."/>
            <person name="Kavagutti S V."/>
        </authorList>
    </citation>
    <scope>NUCLEOTIDE SEQUENCE</scope>
</reference>
<dbReference type="SUPFAM" id="SSF51735">
    <property type="entry name" value="NAD(P)-binding Rossmann-fold domains"/>
    <property type="match status" value="1"/>
</dbReference>
<dbReference type="Gene3D" id="3.40.50.720">
    <property type="entry name" value="NAD(P)-binding Rossmann-like Domain"/>
    <property type="match status" value="1"/>
</dbReference>
<dbReference type="InterPro" id="IPR036291">
    <property type="entry name" value="NAD(P)-bd_dom_sf"/>
</dbReference>
<feature type="domain" description="NAD(P)-binding" evidence="1">
    <location>
        <begin position="6"/>
        <end position="308"/>
    </location>
</feature>
<evidence type="ECO:0000313" key="2">
    <source>
        <dbReference type="EMBL" id="CAB4706607.1"/>
    </source>
</evidence>
<dbReference type="AlphaFoldDB" id="A0A6J6Q6B8"/>
<protein>
    <submittedName>
        <fullName evidence="2">Unannotated protein</fullName>
    </submittedName>
</protein>
<dbReference type="Gene3D" id="3.90.25.10">
    <property type="entry name" value="UDP-galactose 4-epimerase, domain 1"/>
    <property type="match status" value="1"/>
</dbReference>
<dbReference type="PANTHER" id="PTHR43000">
    <property type="entry name" value="DTDP-D-GLUCOSE 4,6-DEHYDRATASE-RELATED"/>
    <property type="match status" value="1"/>
</dbReference>
<accession>A0A6J6Q6B8</accession>
<evidence type="ECO:0000259" key="1">
    <source>
        <dbReference type="Pfam" id="PF16363"/>
    </source>
</evidence>
<organism evidence="2">
    <name type="scientific">freshwater metagenome</name>
    <dbReference type="NCBI Taxonomy" id="449393"/>
    <lineage>
        <taxon>unclassified sequences</taxon>
        <taxon>metagenomes</taxon>
        <taxon>ecological metagenomes</taxon>
    </lineage>
</organism>
<name>A0A6J6Q6B8_9ZZZZ</name>